<organism evidence="2 3">
    <name type="scientific">Myroides odoratus</name>
    <name type="common">Flavobacterium odoratum</name>
    <dbReference type="NCBI Taxonomy" id="256"/>
    <lineage>
        <taxon>Bacteria</taxon>
        <taxon>Pseudomonadati</taxon>
        <taxon>Bacteroidota</taxon>
        <taxon>Flavobacteriia</taxon>
        <taxon>Flavobacteriales</taxon>
        <taxon>Flavobacteriaceae</taxon>
        <taxon>Myroides</taxon>
    </lineage>
</organism>
<feature type="transmembrane region" description="Helical" evidence="1">
    <location>
        <begin position="113"/>
        <end position="132"/>
    </location>
</feature>
<evidence type="ECO:0000256" key="1">
    <source>
        <dbReference type="SAM" id="Phobius"/>
    </source>
</evidence>
<evidence type="ECO:0000313" key="2">
    <source>
        <dbReference type="EMBL" id="STZ27649.1"/>
    </source>
</evidence>
<keyword evidence="1" id="KW-0812">Transmembrane</keyword>
<proteinExistence type="predicted"/>
<keyword evidence="1" id="KW-1133">Transmembrane helix</keyword>
<keyword evidence="3" id="KW-1185">Reference proteome</keyword>
<dbReference type="EMBL" id="UGQL01000001">
    <property type="protein sequence ID" value="STZ27649.1"/>
    <property type="molecule type" value="Genomic_DNA"/>
</dbReference>
<feature type="transmembrane region" description="Helical" evidence="1">
    <location>
        <begin position="57"/>
        <end position="81"/>
    </location>
</feature>
<feature type="transmembrane region" description="Helical" evidence="1">
    <location>
        <begin position="20"/>
        <end position="37"/>
    </location>
</feature>
<dbReference type="AlphaFoldDB" id="A0A378RMU0"/>
<keyword evidence="1" id="KW-0472">Membrane</keyword>
<name>A0A378RMU0_MYROD</name>
<accession>A0A378RMU0</accession>
<dbReference type="RefSeq" id="WP_115090546.1">
    <property type="nucleotide sequence ID" value="NZ_CP068107.1"/>
</dbReference>
<gene>
    <name evidence="2" type="ORF">NCTC11179_01185</name>
</gene>
<sequence>MDNQFSNTIFKRLFKDVQTILAIAYLVAVAIGMLFNYKKFILFDVNIFDYAGLFDFLIAPFGDFTITLFTLGTILLTILIYQLDLFWRKKHPASYAKMMFTMDQTKWYTSQKYSLGLLLFVLYMFLGADVYAKRNKRAVVQENPIAITYADNTQIQGILIGKTTDYIFLLQQEEVKVIPMNALIKEIKLK</sequence>
<reference evidence="2 3" key="1">
    <citation type="submission" date="2018-06" db="EMBL/GenBank/DDBJ databases">
        <authorList>
            <consortium name="Pathogen Informatics"/>
            <person name="Doyle S."/>
        </authorList>
    </citation>
    <scope>NUCLEOTIDE SEQUENCE [LARGE SCALE GENOMIC DNA]</scope>
    <source>
        <strain evidence="2 3">NCTC11179</strain>
    </source>
</reference>
<protein>
    <submittedName>
        <fullName evidence="2">Uncharacterized protein</fullName>
    </submittedName>
</protein>
<evidence type="ECO:0000313" key="3">
    <source>
        <dbReference type="Proteomes" id="UP000255024"/>
    </source>
</evidence>
<dbReference type="Proteomes" id="UP000255024">
    <property type="component" value="Unassembled WGS sequence"/>
</dbReference>